<evidence type="ECO:0000313" key="1">
    <source>
        <dbReference type="EMBL" id="VDC24702.1"/>
    </source>
</evidence>
<name>A0A3P5WTU0_9RHOB</name>
<reference evidence="1 2" key="1">
    <citation type="submission" date="2018-11" db="EMBL/GenBank/DDBJ databases">
        <authorList>
            <person name="Criscuolo A."/>
        </authorList>
    </citation>
    <scope>NUCLEOTIDE SEQUENCE [LARGE SCALE GENOMIC DNA]</scope>
    <source>
        <strain evidence="1">ACIP111625</strain>
    </source>
</reference>
<evidence type="ECO:0000313" key="2">
    <source>
        <dbReference type="Proteomes" id="UP000277498"/>
    </source>
</evidence>
<dbReference type="AlphaFoldDB" id="A0A3P5WTU0"/>
<evidence type="ECO:0008006" key="3">
    <source>
        <dbReference type="Google" id="ProtNLM"/>
    </source>
</evidence>
<dbReference type="OrthoDB" id="9827695at2"/>
<accession>A0A3P5WTU0</accession>
<dbReference type="RefSeq" id="WP_124085694.1">
    <property type="nucleotide sequence ID" value="NZ_UXAW01000051.1"/>
</dbReference>
<sequence>MMRGLILGLVLVLNAACRAPEYDRAAALVDQVDSDLANPDKGAALPFAQHARRHGPGFRQARLREASLWLELDELRRGALPRFSLLMQGTLQLRSDPAALELRGRNHAFVIEWDFVRALYVFFRRTPETFARLVAQDSALAVQEAEKDLLDQLAAALLADLDLERDALRLQAEQCLLQQMRSDLAAGAVAGAAVAEKESEHRRLQALTGAVRTLNAATWAKLSHSGGGAPVQPRPTITALLPVTRISEDAAQCYAGSALRARNDALHDIALGGLEAARIEKWLNLSGIVPNQLGSQNPARIELLLNLMVPLIDQGRGDRQVMQARIAVANALITAGDSRAAFLLAHARMRVTLAEAELEMLRPATPPATDDCTAVLSARQDDIARRRAALTAAHMRASLHLLCTPAASVPARE</sequence>
<organism evidence="1 2">
    <name type="scientific">Pseudogemmobacter humi</name>
    <dbReference type="NCBI Taxonomy" id="2483812"/>
    <lineage>
        <taxon>Bacteria</taxon>
        <taxon>Pseudomonadati</taxon>
        <taxon>Pseudomonadota</taxon>
        <taxon>Alphaproteobacteria</taxon>
        <taxon>Rhodobacterales</taxon>
        <taxon>Paracoccaceae</taxon>
        <taxon>Pseudogemmobacter</taxon>
    </lineage>
</organism>
<dbReference type="Proteomes" id="UP000277498">
    <property type="component" value="Unassembled WGS sequence"/>
</dbReference>
<proteinExistence type="predicted"/>
<keyword evidence="2" id="KW-1185">Reference proteome</keyword>
<dbReference type="EMBL" id="UXAW01000051">
    <property type="protein sequence ID" value="VDC24702.1"/>
    <property type="molecule type" value="Genomic_DNA"/>
</dbReference>
<protein>
    <recommendedName>
        <fullName evidence="3">Outer membrane efflux protein</fullName>
    </recommendedName>
</protein>
<gene>
    <name evidence="1" type="ORF">XINFAN_01274</name>
</gene>